<gene>
    <name evidence="2" type="primary">MRNIP</name>
</gene>
<organism evidence="1 2">
    <name type="scientific">Echinops telfairi</name>
    <name type="common">Lesser hedgehog tenrec</name>
    <dbReference type="NCBI Taxonomy" id="9371"/>
    <lineage>
        <taxon>Eukaryota</taxon>
        <taxon>Metazoa</taxon>
        <taxon>Chordata</taxon>
        <taxon>Craniata</taxon>
        <taxon>Vertebrata</taxon>
        <taxon>Euteleostomi</taxon>
        <taxon>Mammalia</taxon>
        <taxon>Eutheria</taxon>
        <taxon>Afrotheria</taxon>
        <taxon>Tenrecidae</taxon>
        <taxon>Tenrecinae</taxon>
        <taxon>Echinops</taxon>
    </lineage>
</organism>
<reference evidence="2" key="1">
    <citation type="submission" date="2025-08" db="UniProtKB">
        <authorList>
            <consortium name="RefSeq"/>
        </authorList>
    </citation>
    <scope>IDENTIFICATION</scope>
</reference>
<dbReference type="Proteomes" id="UP000694863">
    <property type="component" value="Unplaced"/>
</dbReference>
<name>A0AC55CKZ2_ECHTE</name>
<evidence type="ECO:0000313" key="2">
    <source>
        <dbReference type="RefSeq" id="XP_045140437.1"/>
    </source>
</evidence>
<sequence length="316" mass="34617">MKKSLKWTCKACGEKQSFLRAYGEGSGADCRRHVQKLNLLQGQVSEMSLRSPQEPANTIEGESADHEPDANRSLQEGPPATESRWLKYLEKGSADPGLEGGGVHFNSQPSSRSEKPDPRSSSNHPRKRRWSLCPARPPPSPGAQAAVSREVDSTAAAQLQGYDDVTAKAKQASRGYPQENSEDWNTSELTVPQWKPPRHAQQAKAASSKWDRFLLSPETSSQMDAELPRPLQTGPSAASTQPEPWTQSLKAGHPNRVLSALQPPWVPHTPTSGAWGPFRQAAKQPEGGHQAKEAPQPTPVQLRDLFQTGEDFDEDL</sequence>
<protein>
    <submittedName>
        <fullName evidence="2">MRN complex-interacting protein</fullName>
    </submittedName>
</protein>
<evidence type="ECO:0000313" key="1">
    <source>
        <dbReference type="Proteomes" id="UP000694863"/>
    </source>
</evidence>
<dbReference type="RefSeq" id="XP_045140437.1">
    <property type="nucleotide sequence ID" value="XM_045284502.1"/>
</dbReference>
<accession>A0AC55CKZ2</accession>
<proteinExistence type="predicted"/>
<keyword evidence="1" id="KW-1185">Reference proteome</keyword>